<dbReference type="Proteomes" id="UP001186974">
    <property type="component" value="Unassembled WGS sequence"/>
</dbReference>
<gene>
    <name evidence="1" type="ORF">LTS18_007833</name>
</gene>
<proteinExistence type="predicted"/>
<evidence type="ECO:0000313" key="1">
    <source>
        <dbReference type="EMBL" id="KAK3082277.1"/>
    </source>
</evidence>
<evidence type="ECO:0000313" key="2">
    <source>
        <dbReference type="Proteomes" id="UP001186974"/>
    </source>
</evidence>
<accession>A0ACC3E010</accession>
<organism evidence="1 2">
    <name type="scientific">Coniosporium uncinatum</name>
    <dbReference type="NCBI Taxonomy" id="93489"/>
    <lineage>
        <taxon>Eukaryota</taxon>
        <taxon>Fungi</taxon>
        <taxon>Dikarya</taxon>
        <taxon>Ascomycota</taxon>
        <taxon>Pezizomycotina</taxon>
        <taxon>Dothideomycetes</taxon>
        <taxon>Dothideomycetes incertae sedis</taxon>
        <taxon>Coniosporium</taxon>
    </lineage>
</organism>
<keyword evidence="2" id="KW-1185">Reference proteome</keyword>
<sequence>MTDIASLTTHADPQLSSVAALPPLTHRFPNGIASLDGTADEEESSIIKCICGFNDDDGSTVLCEKCNTWQHISCYYESEKVPDVHECRDCNHRPLDERGASERQRLLRAHQHAVERKAKRPPTKSHKKKVKDSTGTVQVNGWSPSDRYESHDRASASPRDQPPPAKRPKTSHRTSTSIASLNQSPALAANPRLRGGDAILNRQSPAKSPPAPALTNGTAEDYFSLEFMQLCRQGEVPVPEGNLHTTIGLTNTLTAWLTDSAALSEATGGKQKHDVFSAADRPIEQLEAMAPAIARRTDEDLSITAHGMHPVIHYLVTCSDVLPSSFIGELRGSIGFKEEYIQDPVNRWSTLRHPEPFVFFLPHLPIYIDTRREGTLLRYLRRSCDPNLQIKTIIGDNGSYHFCLISTREIAEGDELTVGWNIDGDVNNIIANLSKNGNLKRDGFRGQDEEYISRWVAGVLANYGGCACSRPDGVCVMSRFDRRNGHHQHEAVSSLKPPKSRRKKATHVSPLSTGRATNSRASSETNKYEHDDENADSRSASGSIRSKPGSRDITPLADGTELSTGNGAEVSERDRRKIQQLERLFEKQQEEIGGRKKKRNSAGSTLNTPGVSTSVRQASTSLRTVHHADDVQKQLGFPDNNHGSAIPGPGPGPNGIRSQHVNGAYTSAASPKQRATSGSSSRSSTVVKPTYTSSSTQTEPSSSPLILYTPPVAGIRKRQCSFAQRLLRRAQTDYLKRQQRTSCQADNENQQSLQSPLASSPLVMSAELGPAVVEDVVVADQSAIDPTPNIASDYESRAVGTTSPEPVEPLVAPTATMMPPPRPTADAQSSEPTQDGSQAQEEEMEEILNASHNHNDDHAIATEDEPESELLQQTSHPPIHPHLPPRPSADLGTETATLPSTERSGLHVQMPPVPNFTTQRSTTPSLVDTPGPLTGSSFAQSPAANAAPQTSFFPPSVAAAVAPSPMKKKMSLSDYTRKKAKATGTPGTSSTSAPNDTSLLQYGTNEVSESSADISVPTLQSSTSSVLEEVDMPLAPLSHASSDTPVPKTEPTAMS</sequence>
<comment type="caution">
    <text evidence="1">The sequence shown here is derived from an EMBL/GenBank/DDBJ whole genome shotgun (WGS) entry which is preliminary data.</text>
</comment>
<dbReference type="EMBL" id="JAWDJW010000002">
    <property type="protein sequence ID" value="KAK3082277.1"/>
    <property type="molecule type" value="Genomic_DNA"/>
</dbReference>
<protein>
    <submittedName>
        <fullName evidence="1">Uncharacterized protein</fullName>
    </submittedName>
</protein>
<reference evidence="1" key="1">
    <citation type="submission" date="2024-09" db="EMBL/GenBank/DDBJ databases">
        <title>Black Yeasts Isolated from many extreme environments.</title>
        <authorList>
            <person name="Coleine C."/>
            <person name="Stajich J.E."/>
            <person name="Selbmann L."/>
        </authorList>
    </citation>
    <scope>NUCLEOTIDE SEQUENCE</scope>
    <source>
        <strain evidence="1">CCFEE 5737</strain>
    </source>
</reference>
<name>A0ACC3E010_9PEZI</name>